<evidence type="ECO:0000313" key="1">
    <source>
        <dbReference type="EMBL" id="SBT37300.1"/>
    </source>
</evidence>
<gene>
    <name evidence="1" type="ORF">POVWA2_033490</name>
</gene>
<proteinExistence type="predicted"/>
<name>A0A1A8Z0J2_PLAOA</name>
<sequence length="124" mass="13710">MGRNRKLESSLQNVSHPLHKCVPSGQCQNGEHNLSTLQKSGQIENCRNVEKGTGQGVAKTAKGRGKILGKIILGGDKYGYAFTYGNRVMNNLAENCSFFTLIQKDARENKQHGHHSFPTEKKIV</sequence>
<evidence type="ECO:0000313" key="2">
    <source>
        <dbReference type="Proteomes" id="UP000078550"/>
    </source>
</evidence>
<dbReference type="EMBL" id="FLRE01000128">
    <property type="protein sequence ID" value="SBT37300.1"/>
    <property type="molecule type" value="Genomic_DNA"/>
</dbReference>
<accession>A0A1A8Z0J2</accession>
<dbReference type="Proteomes" id="UP000078550">
    <property type="component" value="Unassembled WGS sequence"/>
</dbReference>
<dbReference type="AlphaFoldDB" id="A0A1A8Z0J2"/>
<organism evidence="1 2">
    <name type="scientific">Plasmodium ovale wallikeri</name>
    <dbReference type="NCBI Taxonomy" id="864142"/>
    <lineage>
        <taxon>Eukaryota</taxon>
        <taxon>Sar</taxon>
        <taxon>Alveolata</taxon>
        <taxon>Apicomplexa</taxon>
        <taxon>Aconoidasida</taxon>
        <taxon>Haemosporida</taxon>
        <taxon>Plasmodiidae</taxon>
        <taxon>Plasmodium</taxon>
        <taxon>Plasmodium (Plasmodium)</taxon>
    </lineage>
</organism>
<protein>
    <submittedName>
        <fullName evidence="1">Uncharacterized protein</fullName>
    </submittedName>
</protein>
<reference evidence="2" key="1">
    <citation type="submission" date="2016-05" db="EMBL/GenBank/DDBJ databases">
        <authorList>
            <person name="Naeem Raeece"/>
        </authorList>
    </citation>
    <scope>NUCLEOTIDE SEQUENCE [LARGE SCALE GENOMIC DNA]</scope>
</reference>